<comment type="caution">
    <text evidence="7">The sequence shown here is derived from an EMBL/GenBank/DDBJ whole genome shotgun (WGS) entry which is preliminary data.</text>
</comment>
<proteinExistence type="inferred from homology"/>
<dbReference type="Pfam" id="PF04542">
    <property type="entry name" value="Sigma70_r2"/>
    <property type="match status" value="1"/>
</dbReference>
<evidence type="ECO:0000259" key="6">
    <source>
        <dbReference type="Pfam" id="PF08281"/>
    </source>
</evidence>
<dbReference type="InterPro" id="IPR013325">
    <property type="entry name" value="RNA_pol_sigma_r2"/>
</dbReference>
<accession>A0A212AAM5</accession>
<dbReference type="InterPro" id="IPR036388">
    <property type="entry name" value="WH-like_DNA-bd_sf"/>
</dbReference>
<keyword evidence="4" id="KW-0804">Transcription</keyword>
<comment type="similarity">
    <text evidence="1">Belongs to the sigma-70 factor family. ECF subfamily.</text>
</comment>
<evidence type="ECO:0000256" key="2">
    <source>
        <dbReference type="ARBA" id="ARBA00023015"/>
    </source>
</evidence>
<dbReference type="Proteomes" id="UP000196878">
    <property type="component" value="Unassembled WGS sequence"/>
</dbReference>
<reference evidence="7 8" key="1">
    <citation type="submission" date="2016-12" db="EMBL/GenBank/DDBJ databases">
        <title>Comparison of Traditional DNA-DNA Hybridization with In Silico Genomic Analysis.</title>
        <authorList>
            <person name="Nicholson A.C."/>
            <person name="Humrighouse B.W."/>
            <person name="Graziano J."/>
            <person name="Lasker B."/>
            <person name="Whitney A.M."/>
            <person name="Mcquiston J.R."/>
        </authorList>
    </citation>
    <scope>NUCLEOTIDE SEQUENCE [LARGE SCALE GENOMIC DNA]</scope>
    <source>
        <strain evidence="7 8">H2240</strain>
    </source>
</reference>
<dbReference type="Gene3D" id="1.10.10.10">
    <property type="entry name" value="Winged helix-like DNA-binding domain superfamily/Winged helix DNA-binding domain"/>
    <property type="match status" value="1"/>
</dbReference>
<keyword evidence="2" id="KW-0805">Transcription regulation</keyword>
<dbReference type="InterPro" id="IPR013249">
    <property type="entry name" value="RNA_pol_sigma70_r4_t2"/>
</dbReference>
<dbReference type="SUPFAM" id="SSF88946">
    <property type="entry name" value="Sigma2 domain of RNA polymerase sigma factors"/>
    <property type="match status" value="1"/>
</dbReference>
<dbReference type="Pfam" id="PF08281">
    <property type="entry name" value="Sigma70_r4_2"/>
    <property type="match status" value="1"/>
</dbReference>
<evidence type="ECO:0000256" key="1">
    <source>
        <dbReference type="ARBA" id="ARBA00010641"/>
    </source>
</evidence>
<dbReference type="SUPFAM" id="SSF88659">
    <property type="entry name" value="Sigma3 and sigma4 domains of RNA polymerase sigma factors"/>
    <property type="match status" value="1"/>
</dbReference>
<feature type="domain" description="RNA polymerase sigma-70 region 2" evidence="5">
    <location>
        <begin position="53"/>
        <end position="116"/>
    </location>
</feature>
<dbReference type="GO" id="GO:0006352">
    <property type="term" value="P:DNA-templated transcription initiation"/>
    <property type="evidence" value="ECO:0007669"/>
    <property type="project" value="InterPro"/>
</dbReference>
<evidence type="ECO:0000256" key="4">
    <source>
        <dbReference type="ARBA" id="ARBA00023163"/>
    </source>
</evidence>
<dbReference type="EMBL" id="NIPW01000022">
    <property type="protein sequence ID" value="OWJ77276.1"/>
    <property type="molecule type" value="Genomic_DNA"/>
</dbReference>
<dbReference type="NCBIfam" id="TIGR02937">
    <property type="entry name" value="sigma70-ECF"/>
    <property type="match status" value="1"/>
</dbReference>
<dbReference type="PANTHER" id="PTHR43133">
    <property type="entry name" value="RNA POLYMERASE ECF-TYPE SIGMA FACTO"/>
    <property type="match status" value="1"/>
</dbReference>
<protein>
    <submittedName>
        <fullName evidence="7">RNA polymerase subunit sigma-70</fullName>
    </submittedName>
</protein>
<dbReference type="OrthoDB" id="9794372at2"/>
<dbReference type="AlphaFoldDB" id="A0A212AAM5"/>
<dbReference type="InterPro" id="IPR007627">
    <property type="entry name" value="RNA_pol_sigma70_r2"/>
</dbReference>
<dbReference type="InterPro" id="IPR013324">
    <property type="entry name" value="RNA_pol_sigma_r3/r4-like"/>
</dbReference>
<name>A0A212AAM5_9RHOB</name>
<dbReference type="GO" id="GO:0003677">
    <property type="term" value="F:DNA binding"/>
    <property type="evidence" value="ECO:0007669"/>
    <property type="project" value="InterPro"/>
</dbReference>
<dbReference type="GO" id="GO:0016987">
    <property type="term" value="F:sigma factor activity"/>
    <property type="evidence" value="ECO:0007669"/>
    <property type="project" value="UniProtKB-KW"/>
</dbReference>
<dbReference type="PANTHER" id="PTHR43133:SF63">
    <property type="entry name" value="RNA POLYMERASE SIGMA FACTOR FECI-RELATED"/>
    <property type="match status" value="1"/>
</dbReference>
<organism evidence="7 8">
    <name type="scientific">Haematobacter genomosp. 1</name>
    <dbReference type="NCBI Taxonomy" id="366618"/>
    <lineage>
        <taxon>Bacteria</taxon>
        <taxon>Pseudomonadati</taxon>
        <taxon>Pseudomonadota</taxon>
        <taxon>Alphaproteobacteria</taxon>
        <taxon>Rhodobacterales</taxon>
        <taxon>Paracoccaceae</taxon>
        <taxon>Haematobacter</taxon>
    </lineage>
</organism>
<keyword evidence="3" id="KW-0731">Sigma factor</keyword>
<gene>
    <name evidence="7" type="ORF">CDV49_11635</name>
</gene>
<dbReference type="InterPro" id="IPR039425">
    <property type="entry name" value="RNA_pol_sigma-70-like"/>
</dbReference>
<keyword evidence="8" id="KW-1185">Reference proteome</keyword>
<evidence type="ECO:0000256" key="3">
    <source>
        <dbReference type="ARBA" id="ARBA00023082"/>
    </source>
</evidence>
<evidence type="ECO:0000259" key="5">
    <source>
        <dbReference type="Pfam" id="PF04542"/>
    </source>
</evidence>
<dbReference type="Gene3D" id="1.10.1740.10">
    <property type="match status" value="1"/>
</dbReference>
<evidence type="ECO:0000313" key="8">
    <source>
        <dbReference type="Proteomes" id="UP000196878"/>
    </source>
</evidence>
<sequence length="212" mass="23693">MQSGASTTVSRSAAKLSLVIDRTREVKLSGIGPSRRHGGSRESAVLTELYLLRRRSLLARLAGRVGHWHTAEDLAQDAWVQLTRAVATQPVNRPEAFLNETARNIATDHARRARRRARVETEVFDPAALEDVAADAPTPEACLMERQRLTALRAALAALPERAREVWRLSYVEGWSYARIAEDLGVSRNTVYNDMKLVMGHCRDVLRRVEGD</sequence>
<feature type="domain" description="RNA polymerase sigma factor 70 region 4 type 2" evidence="6">
    <location>
        <begin position="151"/>
        <end position="199"/>
    </location>
</feature>
<dbReference type="InterPro" id="IPR014284">
    <property type="entry name" value="RNA_pol_sigma-70_dom"/>
</dbReference>
<evidence type="ECO:0000313" key="7">
    <source>
        <dbReference type="EMBL" id="OWJ77276.1"/>
    </source>
</evidence>